<evidence type="ECO:0000256" key="4">
    <source>
        <dbReference type="ARBA" id="ARBA00022679"/>
    </source>
</evidence>
<proteinExistence type="inferred from homology"/>
<dbReference type="Pfam" id="PF02397">
    <property type="entry name" value="Bac_transf"/>
    <property type="match status" value="1"/>
</dbReference>
<keyword evidence="3" id="KW-1003">Cell membrane</keyword>
<comment type="caution">
    <text evidence="11">The sequence shown here is derived from an EMBL/GenBank/DDBJ whole genome shotgun (WGS) entry which is preliminary data.</text>
</comment>
<evidence type="ECO:0000256" key="8">
    <source>
        <dbReference type="ARBA" id="ARBA00023169"/>
    </source>
</evidence>
<reference evidence="11" key="1">
    <citation type="submission" date="2020-12" db="EMBL/GenBank/DDBJ databases">
        <title>Sedimentitalea sp. nov., isolated from sand in Incheon.</title>
        <authorList>
            <person name="Kim W."/>
        </authorList>
    </citation>
    <scope>NUCLEOTIDE SEQUENCE</scope>
    <source>
        <strain evidence="11">CAU 1593</strain>
    </source>
</reference>
<keyword evidence="6 9" id="KW-1133">Transmembrane helix</keyword>
<evidence type="ECO:0000313" key="12">
    <source>
        <dbReference type="Proteomes" id="UP000619079"/>
    </source>
</evidence>
<keyword evidence="7 9" id="KW-0472">Membrane</keyword>
<evidence type="ECO:0000256" key="7">
    <source>
        <dbReference type="ARBA" id="ARBA00023136"/>
    </source>
</evidence>
<keyword evidence="12" id="KW-1185">Reference proteome</keyword>
<dbReference type="Proteomes" id="UP000619079">
    <property type="component" value="Unassembled WGS sequence"/>
</dbReference>
<dbReference type="InterPro" id="IPR003362">
    <property type="entry name" value="Bact_transf"/>
</dbReference>
<evidence type="ECO:0000256" key="6">
    <source>
        <dbReference type="ARBA" id="ARBA00022989"/>
    </source>
</evidence>
<dbReference type="AlphaFoldDB" id="A0A8J7LWP9"/>
<dbReference type="EMBL" id="JAELVR010000009">
    <property type="protein sequence ID" value="MBJ6372516.1"/>
    <property type="molecule type" value="Genomic_DNA"/>
</dbReference>
<evidence type="ECO:0000313" key="11">
    <source>
        <dbReference type="EMBL" id="MBJ6372516.1"/>
    </source>
</evidence>
<keyword evidence="5 9" id="KW-0812">Transmembrane</keyword>
<evidence type="ECO:0000256" key="9">
    <source>
        <dbReference type="SAM" id="Phobius"/>
    </source>
</evidence>
<evidence type="ECO:0000256" key="2">
    <source>
        <dbReference type="ARBA" id="ARBA00006464"/>
    </source>
</evidence>
<name>A0A8J7LWP9_9RHOB</name>
<comment type="subcellular location">
    <subcellularLocation>
        <location evidence="1">Cell membrane</location>
    </subcellularLocation>
</comment>
<dbReference type="PANTHER" id="PTHR30576:SF4">
    <property type="entry name" value="UNDECAPRENYL-PHOSPHATE GALACTOSE PHOSPHOTRANSFERASE"/>
    <property type="match status" value="1"/>
</dbReference>
<dbReference type="PANTHER" id="PTHR30576">
    <property type="entry name" value="COLANIC BIOSYNTHESIS UDP-GLUCOSE LIPID CARRIER TRANSFERASE"/>
    <property type="match status" value="1"/>
</dbReference>
<sequence length="229" mass="26045">MTLQINDPTRLQAVSISDVVQTARARKPEFYAGYGKRLMDLSIILLTAPITVPLLLLTALIVALDGHNPLYVQKRVGRGGRIFKMWKFRSMVPNADHILEAHLQAHPEAREEWNHSQKLRNDPRVTRFGALIRKCSLDELPQIINVLRGDMSLIGPRPMMVGQTNLYPGQCYYWMRPGISGLWQVTDRNDTAFTARAQYDDKYFHNLSFTNDCSIIAKTFVVVLLGTGY</sequence>
<evidence type="ECO:0000256" key="5">
    <source>
        <dbReference type="ARBA" id="ARBA00022692"/>
    </source>
</evidence>
<dbReference type="GO" id="GO:0000271">
    <property type="term" value="P:polysaccharide biosynthetic process"/>
    <property type="evidence" value="ECO:0007669"/>
    <property type="project" value="UniProtKB-KW"/>
</dbReference>
<evidence type="ECO:0000256" key="3">
    <source>
        <dbReference type="ARBA" id="ARBA00022475"/>
    </source>
</evidence>
<evidence type="ECO:0000259" key="10">
    <source>
        <dbReference type="Pfam" id="PF02397"/>
    </source>
</evidence>
<gene>
    <name evidence="11" type="ORF">JF290_13360</name>
</gene>
<comment type="similarity">
    <text evidence="2">Belongs to the bacterial sugar transferase family.</text>
</comment>
<feature type="domain" description="Bacterial sugar transferase" evidence="10">
    <location>
        <begin position="36"/>
        <end position="224"/>
    </location>
</feature>
<keyword evidence="4 11" id="KW-0808">Transferase</keyword>
<dbReference type="GO" id="GO:0005886">
    <property type="term" value="C:plasma membrane"/>
    <property type="evidence" value="ECO:0007669"/>
    <property type="project" value="UniProtKB-SubCell"/>
</dbReference>
<accession>A0A8J7LWP9</accession>
<keyword evidence="8" id="KW-0270">Exopolysaccharide synthesis</keyword>
<protein>
    <submittedName>
        <fullName evidence="11">Sugar transferase</fullName>
    </submittedName>
</protein>
<dbReference type="GO" id="GO:0016780">
    <property type="term" value="F:phosphotransferase activity, for other substituted phosphate groups"/>
    <property type="evidence" value="ECO:0007669"/>
    <property type="project" value="TreeGrafter"/>
</dbReference>
<organism evidence="11 12">
    <name type="scientific">Sedimentitalea arenosa</name>
    <dbReference type="NCBI Taxonomy" id="2798803"/>
    <lineage>
        <taxon>Bacteria</taxon>
        <taxon>Pseudomonadati</taxon>
        <taxon>Pseudomonadota</taxon>
        <taxon>Alphaproteobacteria</taxon>
        <taxon>Rhodobacterales</taxon>
        <taxon>Paracoccaceae</taxon>
        <taxon>Sedimentitalea</taxon>
    </lineage>
</organism>
<evidence type="ECO:0000256" key="1">
    <source>
        <dbReference type="ARBA" id="ARBA00004236"/>
    </source>
</evidence>
<feature type="transmembrane region" description="Helical" evidence="9">
    <location>
        <begin position="43"/>
        <end position="64"/>
    </location>
</feature>